<dbReference type="PANTHER" id="PTHR46169:SF29">
    <property type="entry name" value="DNA REPLICATION-RELATED ELEMENT FACTOR, ISOFORM A"/>
    <property type="match status" value="1"/>
</dbReference>
<accession>A0A0J7KNG8</accession>
<dbReference type="InterPro" id="IPR052717">
    <property type="entry name" value="Vacuolar_transposase_reg"/>
</dbReference>
<feature type="domain" description="HAT C-terminal dimerisation" evidence="1">
    <location>
        <begin position="507"/>
        <end position="552"/>
    </location>
</feature>
<dbReference type="SUPFAM" id="SSF53098">
    <property type="entry name" value="Ribonuclease H-like"/>
    <property type="match status" value="1"/>
</dbReference>
<dbReference type="InterPro" id="IPR012337">
    <property type="entry name" value="RNaseH-like_sf"/>
</dbReference>
<dbReference type="Pfam" id="PF05699">
    <property type="entry name" value="Dimer_Tnp_hAT"/>
    <property type="match status" value="1"/>
</dbReference>
<evidence type="ECO:0000259" key="1">
    <source>
        <dbReference type="Pfam" id="PF05699"/>
    </source>
</evidence>
<sequence length="559" mass="64676">MEVMISRMTAKDGFSFNSFCKSSDLRYLFQKSGHKLPSSSNTIRSIVIQFSESVKANMINEIQKLQMQNQKFSLTFDEWTSRKNRRYLNINLHSDKQHRNLGLIRIQGSSSAEHCVNLVEEHLKIFNINIKDDIVAITADGPNVMIKVGNLMPCFQQRCFAHGIQLAIIDILYKDLPEEEAQDQEGLRRFQEIDNADQSELSDVDDDDNEGSFIVDCIPSSVKIASNYKDLITKVRKVVKIFRRSPTKNDLILQKYIQEEHDKRLELILDCKTRWNSLVNMLERFYIVRLCISKALIDLRSEIRFTETEWFAINDLKNSLQPVKLGVKVLCRRDATLITAETTVRFILEKLDNQSTPLSTKLAAALRRRIKQRRIDLTGTLLYLQNPIKFENDLKNPDDTFLLPKKTIIRKEIKKLLERVLSNEHGEKILCASNTASCSNNSDEDQEQDESRTLSLKEELEMKLQKEYPEVKVIESKVLSKNLENVLKKEMIAFENDGTKDRYLRMAYEYLLTIPPTSVEAERAFSAAGYIRNNLRTSLGDESINSLCFLRSYFQNNDI</sequence>
<dbReference type="EMBL" id="LBMM01005000">
    <property type="protein sequence ID" value="KMQ91923.1"/>
    <property type="molecule type" value="Genomic_DNA"/>
</dbReference>
<dbReference type="PANTHER" id="PTHR46169">
    <property type="entry name" value="DNA REPLICATION-RELATED ELEMENT FACTOR, ISOFORM A"/>
    <property type="match status" value="1"/>
</dbReference>
<protein>
    <recommendedName>
        <fullName evidence="1">HAT C-terminal dimerisation domain-containing protein</fullName>
    </recommendedName>
</protein>
<dbReference type="GO" id="GO:0046983">
    <property type="term" value="F:protein dimerization activity"/>
    <property type="evidence" value="ECO:0007669"/>
    <property type="project" value="InterPro"/>
</dbReference>
<evidence type="ECO:0000313" key="3">
    <source>
        <dbReference type="Proteomes" id="UP000036403"/>
    </source>
</evidence>
<gene>
    <name evidence="2" type="ORF">RF55_8155</name>
</gene>
<dbReference type="GO" id="GO:0005634">
    <property type="term" value="C:nucleus"/>
    <property type="evidence" value="ECO:0007669"/>
    <property type="project" value="TreeGrafter"/>
</dbReference>
<reference evidence="2 3" key="1">
    <citation type="submission" date="2015-04" db="EMBL/GenBank/DDBJ databases">
        <title>Lasius niger genome sequencing.</title>
        <authorList>
            <person name="Konorov E.A."/>
            <person name="Nikitin M.A."/>
            <person name="Kirill M.V."/>
            <person name="Chang P."/>
        </authorList>
    </citation>
    <scope>NUCLEOTIDE SEQUENCE [LARGE SCALE GENOMIC DNA]</scope>
    <source>
        <tissue evidence="2">Whole</tissue>
    </source>
</reference>
<dbReference type="AlphaFoldDB" id="A0A0J7KNG8"/>
<keyword evidence="3" id="KW-1185">Reference proteome</keyword>
<comment type="caution">
    <text evidence="2">The sequence shown here is derived from an EMBL/GenBank/DDBJ whole genome shotgun (WGS) entry which is preliminary data.</text>
</comment>
<name>A0A0J7KNG8_LASNI</name>
<dbReference type="InterPro" id="IPR008906">
    <property type="entry name" value="HATC_C_dom"/>
</dbReference>
<dbReference type="Proteomes" id="UP000036403">
    <property type="component" value="Unassembled WGS sequence"/>
</dbReference>
<dbReference type="PaxDb" id="67767-A0A0J7KNG8"/>
<evidence type="ECO:0000313" key="2">
    <source>
        <dbReference type="EMBL" id="KMQ91923.1"/>
    </source>
</evidence>
<dbReference type="GO" id="GO:0006357">
    <property type="term" value="P:regulation of transcription by RNA polymerase II"/>
    <property type="evidence" value="ECO:0007669"/>
    <property type="project" value="TreeGrafter"/>
</dbReference>
<organism evidence="2 3">
    <name type="scientific">Lasius niger</name>
    <name type="common">Black garden ant</name>
    <dbReference type="NCBI Taxonomy" id="67767"/>
    <lineage>
        <taxon>Eukaryota</taxon>
        <taxon>Metazoa</taxon>
        <taxon>Ecdysozoa</taxon>
        <taxon>Arthropoda</taxon>
        <taxon>Hexapoda</taxon>
        <taxon>Insecta</taxon>
        <taxon>Pterygota</taxon>
        <taxon>Neoptera</taxon>
        <taxon>Endopterygota</taxon>
        <taxon>Hymenoptera</taxon>
        <taxon>Apocrita</taxon>
        <taxon>Aculeata</taxon>
        <taxon>Formicoidea</taxon>
        <taxon>Formicidae</taxon>
        <taxon>Formicinae</taxon>
        <taxon>Lasius</taxon>
        <taxon>Lasius</taxon>
    </lineage>
</organism>
<proteinExistence type="predicted"/>
<dbReference type="OrthoDB" id="8124016at2759"/>